<comment type="caution">
    <text evidence="1">The sequence shown here is derived from an EMBL/GenBank/DDBJ whole genome shotgun (WGS) entry which is preliminary data.</text>
</comment>
<gene>
    <name evidence="1" type="ORF">C1H46_020356</name>
</gene>
<proteinExistence type="predicted"/>
<dbReference type="STRING" id="106549.A0A540M5J1"/>
<evidence type="ECO:0000313" key="2">
    <source>
        <dbReference type="Proteomes" id="UP000315295"/>
    </source>
</evidence>
<dbReference type="AlphaFoldDB" id="A0A540M5J1"/>
<evidence type="ECO:0000313" key="1">
    <source>
        <dbReference type="EMBL" id="TQD94023.1"/>
    </source>
</evidence>
<name>A0A540M5J1_MALBA</name>
<dbReference type="EMBL" id="VIEB01000351">
    <property type="protein sequence ID" value="TQD94023.1"/>
    <property type="molecule type" value="Genomic_DNA"/>
</dbReference>
<sequence>MLINVSIILNGFKIHSRARAFFASEETQSDVGAQANGDPKLLDDSEFYQQLLKEFFETIEPASPG</sequence>
<reference evidence="1 2" key="1">
    <citation type="journal article" date="2019" name="G3 (Bethesda)">
        <title>Sequencing of a Wild Apple (Malus baccata) Genome Unravels the Differences Between Cultivated and Wild Apple Species Regarding Disease Resistance and Cold Tolerance.</title>
        <authorList>
            <person name="Chen X."/>
        </authorList>
    </citation>
    <scope>NUCLEOTIDE SEQUENCE [LARGE SCALE GENOMIC DNA]</scope>
    <source>
        <strain evidence="2">cv. Shandingzi</strain>
        <tissue evidence="1">Leaves</tissue>
    </source>
</reference>
<dbReference type="Proteomes" id="UP000315295">
    <property type="component" value="Unassembled WGS sequence"/>
</dbReference>
<protein>
    <submittedName>
        <fullName evidence="1">Uncharacterized protein</fullName>
    </submittedName>
</protein>
<organism evidence="1 2">
    <name type="scientific">Malus baccata</name>
    <name type="common">Siberian crab apple</name>
    <name type="synonym">Pyrus baccata</name>
    <dbReference type="NCBI Taxonomy" id="106549"/>
    <lineage>
        <taxon>Eukaryota</taxon>
        <taxon>Viridiplantae</taxon>
        <taxon>Streptophyta</taxon>
        <taxon>Embryophyta</taxon>
        <taxon>Tracheophyta</taxon>
        <taxon>Spermatophyta</taxon>
        <taxon>Magnoliopsida</taxon>
        <taxon>eudicotyledons</taxon>
        <taxon>Gunneridae</taxon>
        <taxon>Pentapetalae</taxon>
        <taxon>rosids</taxon>
        <taxon>fabids</taxon>
        <taxon>Rosales</taxon>
        <taxon>Rosaceae</taxon>
        <taxon>Amygdaloideae</taxon>
        <taxon>Maleae</taxon>
        <taxon>Malus</taxon>
    </lineage>
</organism>
<keyword evidence="2" id="KW-1185">Reference proteome</keyword>
<accession>A0A540M5J1</accession>